<dbReference type="PANTHER" id="PTHR31223">
    <property type="entry name" value="LOG FAMILY PROTEIN YJL055W"/>
    <property type="match status" value="1"/>
</dbReference>
<keyword evidence="2" id="KW-0378">Hydrolase</keyword>
<dbReference type="Gene3D" id="3.40.50.450">
    <property type="match status" value="1"/>
</dbReference>
<reference evidence="3 4" key="1">
    <citation type="submission" date="2018-08" db="EMBL/GenBank/DDBJ databases">
        <title>A genome reference for cultivated species of the human gut microbiota.</title>
        <authorList>
            <person name="Zou Y."/>
            <person name="Xue W."/>
            <person name="Luo G."/>
        </authorList>
    </citation>
    <scope>NUCLEOTIDE SEQUENCE [LARGE SCALE GENOMIC DNA]</scope>
    <source>
        <strain evidence="3 4">OF01-3</strain>
    </source>
</reference>
<sequence length="187" mass="20818">MNITVFCGASIGNNETYKQKTIELGEWIANNNHTLVYGGGKVGLMGLLADTVLENGGNVIGVMPTFLVEREISHSGLNELITVDNMSNRKAYMIEKGDAFIALPGGPGTLEEIIQVISWARVGQNDSPCILVNINGYYDHLKQMLEHMVKEEFLTSTDKEKTLFSENLGEIENFISNYKKPEIRKYV</sequence>
<comment type="caution">
    <text evidence="3">The sequence shown here is derived from an EMBL/GenBank/DDBJ whole genome shotgun (WGS) entry which is preliminary data.</text>
</comment>
<dbReference type="Proteomes" id="UP000261011">
    <property type="component" value="Unassembled WGS sequence"/>
</dbReference>
<name>A0A3E2TJS3_9FIRM</name>
<dbReference type="RefSeq" id="WP_117520920.1">
    <property type="nucleotide sequence ID" value="NZ_QVEU01000002.1"/>
</dbReference>
<comment type="similarity">
    <text evidence="1 2">Belongs to the LOG family.</text>
</comment>
<evidence type="ECO:0000313" key="4">
    <source>
        <dbReference type="Proteomes" id="UP000261011"/>
    </source>
</evidence>
<dbReference type="EMBL" id="QVEU01000002">
    <property type="protein sequence ID" value="RGB77236.1"/>
    <property type="molecule type" value="Genomic_DNA"/>
</dbReference>
<evidence type="ECO:0000313" key="3">
    <source>
        <dbReference type="EMBL" id="RGB77236.1"/>
    </source>
</evidence>
<dbReference type="EC" id="3.2.2.n1" evidence="2"/>
<dbReference type="InterPro" id="IPR005269">
    <property type="entry name" value="LOG"/>
</dbReference>
<evidence type="ECO:0000256" key="2">
    <source>
        <dbReference type="RuleBase" id="RU363015"/>
    </source>
</evidence>
<evidence type="ECO:0000256" key="1">
    <source>
        <dbReference type="ARBA" id="ARBA00006763"/>
    </source>
</evidence>
<gene>
    <name evidence="3" type="ORF">DXA39_03180</name>
</gene>
<dbReference type="OrthoDB" id="9801098at2"/>
<keyword evidence="2" id="KW-0203">Cytokinin biosynthesis</keyword>
<dbReference type="AlphaFoldDB" id="A0A3E2TJS3"/>
<dbReference type="Pfam" id="PF03641">
    <property type="entry name" value="Lysine_decarbox"/>
    <property type="match status" value="1"/>
</dbReference>
<dbReference type="GO" id="GO:0016799">
    <property type="term" value="F:hydrolase activity, hydrolyzing N-glycosyl compounds"/>
    <property type="evidence" value="ECO:0007669"/>
    <property type="project" value="TreeGrafter"/>
</dbReference>
<accession>A0A3E2TJS3</accession>
<keyword evidence="4" id="KW-1185">Reference proteome</keyword>
<dbReference type="NCBIfam" id="TIGR00730">
    <property type="entry name" value="Rossman fold protein, TIGR00730 family"/>
    <property type="match status" value="1"/>
</dbReference>
<dbReference type="SUPFAM" id="SSF102405">
    <property type="entry name" value="MCP/YpsA-like"/>
    <property type="match status" value="1"/>
</dbReference>
<dbReference type="GO" id="GO:0009691">
    <property type="term" value="P:cytokinin biosynthetic process"/>
    <property type="evidence" value="ECO:0007669"/>
    <property type="project" value="UniProtKB-UniRule"/>
</dbReference>
<proteinExistence type="inferred from homology"/>
<dbReference type="PANTHER" id="PTHR31223:SF70">
    <property type="entry name" value="LOG FAMILY PROTEIN YJL055W"/>
    <property type="match status" value="1"/>
</dbReference>
<dbReference type="GO" id="GO:0005829">
    <property type="term" value="C:cytosol"/>
    <property type="evidence" value="ECO:0007669"/>
    <property type="project" value="TreeGrafter"/>
</dbReference>
<protein>
    <recommendedName>
        <fullName evidence="2">Cytokinin riboside 5'-monophosphate phosphoribohydrolase</fullName>
        <ecNumber evidence="2">3.2.2.n1</ecNumber>
    </recommendedName>
</protein>
<organism evidence="3 4">
    <name type="scientific">Anaerococcus nagyae</name>
    <dbReference type="NCBI Taxonomy" id="1755241"/>
    <lineage>
        <taxon>Bacteria</taxon>
        <taxon>Bacillati</taxon>
        <taxon>Bacillota</taxon>
        <taxon>Tissierellia</taxon>
        <taxon>Tissierellales</taxon>
        <taxon>Peptoniphilaceae</taxon>
        <taxon>Anaerococcus</taxon>
    </lineage>
</organism>
<dbReference type="InterPro" id="IPR031100">
    <property type="entry name" value="LOG_fam"/>
</dbReference>